<name>A0A919PRM3_9ACTN</name>
<protein>
    <recommendedName>
        <fullName evidence="4">Zn-dependent hydrolase</fullName>
    </recommendedName>
</protein>
<sequence>MDDIEAKIFGVFPDETVIHPGHGKDATLGTERPSIPEWRARGW</sequence>
<evidence type="ECO:0000313" key="3">
    <source>
        <dbReference type="Proteomes" id="UP000660611"/>
    </source>
</evidence>
<evidence type="ECO:0000256" key="1">
    <source>
        <dbReference type="SAM" id="MobiDB-lite"/>
    </source>
</evidence>
<reference evidence="2" key="1">
    <citation type="submission" date="2021-01" db="EMBL/GenBank/DDBJ databases">
        <title>Whole genome shotgun sequence of Dactylosporangium siamense NBRC 106093.</title>
        <authorList>
            <person name="Komaki H."/>
            <person name="Tamura T."/>
        </authorList>
    </citation>
    <scope>NUCLEOTIDE SEQUENCE</scope>
    <source>
        <strain evidence="2">NBRC 106093</strain>
    </source>
</reference>
<keyword evidence="3" id="KW-1185">Reference proteome</keyword>
<organism evidence="2 3">
    <name type="scientific">Dactylosporangium siamense</name>
    <dbReference type="NCBI Taxonomy" id="685454"/>
    <lineage>
        <taxon>Bacteria</taxon>
        <taxon>Bacillati</taxon>
        <taxon>Actinomycetota</taxon>
        <taxon>Actinomycetes</taxon>
        <taxon>Micromonosporales</taxon>
        <taxon>Micromonosporaceae</taxon>
        <taxon>Dactylosporangium</taxon>
    </lineage>
</organism>
<dbReference type="AlphaFoldDB" id="A0A919PRM3"/>
<feature type="region of interest" description="Disordered" evidence="1">
    <location>
        <begin position="20"/>
        <end position="43"/>
    </location>
</feature>
<evidence type="ECO:0008006" key="4">
    <source>
        <dbReference type="Google" id="ProtNLM"/>
    </source>
</evidence>
<gene>
    <name evidence="2" type="ORF">Dsi01nite_074070</name>
</gene>
<dbReference type="Proteomes" id="UP000660611">
    <property type="component" value="Unassembled WGS sequence"/>
</dbReference>
<dbReference type="EMBL" id="BONQ01000117">
    <property type="protein sequence ID" value="GIG49366.1"/>
    <property type="molecule type" value="Genomic_DNA"/>
</dbReference>
<proteinExistence type="predicted"/>
<accession>A0A919PRM3</accession>
<evidence type="ECO:0000313" key="2">
    <source>
        <dbReference type="EMBL" id="GIG49366.1"/>
    </source>
</evidence>
<comment type="caution">
    <text evidence="2">The sequence shown here is derived from an EMBL/GenBank/DDBJ whole genome shotgun (WGS) entry which is preliminary data.</text>
</comment>